<protein>
    <recommendedName>
        <fullName evidence="3">proline dehydrogenase</fullName>
        <ecNumber evidence="3">1.5.5.2</ecNumber>
    </recommendedName>
</protein>
<dbReference type="SUPFAM" id="SSF51730">
    <property type="entry name" value="FAD-linked oxidoreductase"/>
    <property type="match status" value="1"/>
</dbReference>
<proteinExistence type="predicted"/>
<dbReference type="PANTHER" id="PTHR13914:SF0">
    <property type="entry name" value="PROLINE DEHYDROGENASE 1, MITOCHONDRIAL"/>
    <property type="match status" value="1"/>
</dbReference>
<keyword evidence="5" id="KW-0547">Nucleotide-binding</keyword>
<keyword evidence="6" id="KW-0274">FAD</keyword>
<dbReference type="Gene3D" id="3.20.20.220">
    <property type="match status" value="1"/>
</dbReference>
<evidence type="ECO:0000256" key="6">
    <source>
        <dbReference type="ARBA" id="ARBA00022827"/>
    </source>
</evidence>
<dbReference type="Proteomes" id="UP001321047">
    <property type="component" value="Unassembled WGS sequence"/>
</dbReference>
<dbReference type="Pfam" id="PF01619">
    <property type="entry name" value="Pro_dh"/>
    <property type="match status" value="1"/>
</dbReference>
<dbReference type="EMBL" id="JAOPJZ010000002">
    <property type="protein sequence ID" value="MCU4751347.1"/>
    <property type="molecule type" value="Genomic_DNA"/>
</dbReference>
<dbReference type="GO" id="GO:0000166">
    <property type="term" value="F:nucleotide binding"/>
    <property type="evidence" value="ECO:0007669"/>
    <property type="project" value="UniProtKB-KW"/>
</dbReference>
<comment type="caution">
    <text evidence="11">The sequence shown here is derived from an EMBL/GenBank/DDBJ whole genome shotgun (WGS) entry which is preliminary data.</text>
</comment>
<organism evidence="11 12">
    <name type="scientific">Natronosalvus hydrolyticus</name>
    <dbReference type="NCBI Taxonomy" id="2979988"/>
    <lineage>
        <taxon>Archaea</taxon>
        <taxon>Methanobacteriati</taxon>
        <taxon>Methanobacteriota</taxon>
        <taxon>Stenosarchaea group</taxon>
        <taxon>Halobacteria</taxon>
        <taxon>Halobacteriales</taxon>
        <taxon>Natrialbaceae</taxon>
        <taxon>Natronosalvus</taxon>
    </lineage>
</organism>
<dbReference type="GO" id="GO:0010133">
    <property type="term" value="P:L-proline catabolic process to L-glutamate"/>
    <property type="evidence" value="ECO:0007669"/>
    <property type="project" value="InterPro"/>
</dbReference>
<keyword evidence="8" id="KW-0642">Proline metabolism</keyword>
<gene>
    <name evidence="11" type="ORF">OB919_05020</name>
</gene>
<comment type="catalytic activity">
    <reaction evidence="9">
        <text>L-proline + a quinone = (S)-1-pyrroline-5-carboxylate + a quinol + H(+)</text>
        <dbReference type="Rhea" id="RHEA:23784"/>
        <dbReference type="ChEBI" id="CHEBI:15378"/>
        <dbReference type="ChEBI" id="CHEBI:17388"/>
        <dbReference type="ChEBI" id="CHEBI:24646"/>
        <dbReference type="ChEBI" id="CHEBI:60039"/>
        <dbReference type="ChEBI" id="CHEBI:132124"/>
        <dbReference type="EC" id="1.5.5.2"/>
    </reaction>
</comment>
<dbReference type="RefSeq" id="WP_342807017.1">
    <property type="nucleotide sequence ID" value="NZ_JAOPJZ010000002.1"/>
</dbReference>
<dbReference type="InterPro" id="IPR008219">
    <property type="entry name" value="PRODH_bac_arc"/>
</dbReference>
<dbReference type="EC" id="1.5.5.2" evidence="3"/>
<dbReference type="AlphaFoldDB" id="A0AAP3E624"/>
<dbReference type="InterPro" id="IPR015659">
    <property type="entry name" value="Proline_oxidase"/>
</dbReference>
<evidence type="ECO:0000313" key="11">
    <source>
        <dbReference type="EMBL" id="MCU4751347.1"/>
    </source>
</evidence>
<comment type="pathway">
    <text evidence="2">Amino-acid degradation; L-proline degradation into L-glutamate; L-glutamate from L-proline: step 1/2.</text>
</comment>
<evidence type="ECO:0000256" key="9">
    <source>
        <dbReference type="ARBA" id="ARBA00048779"/>
    </source>
</evidence>
<feature type="domain" description="Proline dehydrogenase" evidence="10">
    <location>
        <begin position="19"/>
        <end position="270"/>
    </location>
</feature>
<evidence type="ECO:0000256" key="8">
    <source>
        <dbReference type="ARBA" id="ARBA00023062"/>
    </source>
</evidence>
<evidence type="ECO:0000256" key="1">
    <source>
        <dbReference type="ARBA" id="ARBA00001974"/>
    </source>
</evidence>
<evidence type="ECO:0000256" key="5">
    <source>
        <dbReference type="ARBA" id="ARBA00022741"/>
    </source>
</evidence>
<evidence type="ECO:0000259" key="10">
    <source>
        <dbReference type="Pfam" id="PF01619"/>
    </source>
</evidence>
<accession>A0AAP3E624</accession>
<evidence type="ECO:0000256" key="3">
    <source>
        <dbReference type="ARBA" id="ARBA00012695"/>
    </source>
</evidence>
<evidence type="ECO:0000313" key="12">
    <source>
        <dbReference type="Proteomes" id="UP001321047"/>
    </source>
</evidence>
<sequence>MIPPVASNFVAGESASEALAHVERLNGKGVAGICNLLGEHYDDPAEATGDTAEYLELIEYINERDLEACVSVKPSQIGLDVGDEVFEKNLEQIAQKGADSNVFVWVDMEDYTTTDVTLDAFESLVRAHDGGMGLCLQVNLNRTREDLERLADAPGKIRLVKGAYNEPKDVSIRDKARIDERYRELLEYMFEHFEDGIAVGSHDPAMIGHARRLHEEYGTPYEVQMLMGVRDERQYELAAEGVTVYQYIPYGNKWLSYFYRRLRERKGNVLFALRAVLS</sequence>
<dbReference type="InterPro" id="IPR029041">
    <property type="entry name" value="FAD-linked_oxidoreductase-like"/>
</dbReference>
<dbReference type="PANTHER" id="PTHR13914">
    <property type="entry name" value="PROLINE OXIDASE"/>
    <property type="match status" value="1"/>
</dbReference>
<reference evidence="11 12" key="1">
    <citation type="submission" date="2022-09" db="EMBL/GenBank/DDBJ databases">
        <title>Enrichment on poylsaccharides allowed isolation of novel metabolic and taxonomic groups of Haloarchaea.</title>
        <authorList>
            <person name="Sorokin D.Y."/>
            <person name="Elcheninov A.G."/>
            <person name="Khizhniak T.V."/>
            <person name="Kolganova T.V."/>
            <person name="Kublanov I.V."/>
        </authorList>
    </citation>
    <scope>NUCLEOTIDE SEQUENCE [LARGE SCALE GENOMIC DNA]</scope>
    <source>
        <strain evidence="11 12">AArc-curdl1</strain>
    </source>
</reference>
<keyword evidence="7" id="KW-0560">Oxidoreductase</keyword>
<evidence type="ECO:0000256" key="7">
    <source>
        <dbReference type="ARBA" id="ARBA00023002"/>
    </source>
</evidence>
<dbReference type="PIRSF" id="PIRSF000196">
    <property type="entry name" value="Pro_dehydrog"/>
    <property type="match status" value="1"/>
</dbReference>
<dbReference type="GO" id="GO:0004657">
    <property type="term" value="F:proline dehydrogenase activity"/>
    <property type="evidence" value="ECO:0007669"/>
    <property type="project" value="UniProtKB-EC"/>
</dbReference>
<keyword evidence="12" id="KW-1185">Reference proteome</keyword>
<evidence type="ECO:0000256" key="2">
    <source>
        <dbReference type="ARBA" id="ARBA00004739"/>
    </source>
</evidence>
<comment type="cofactor">
    <cofactor evidence="1">
        <name>FAD</name>
        <dbReference type="ChEBI" id="CHEBI:57692"/>
    </cofactor>
</comment>
<keyword evidence="4" id="KW-0285">Flavoprotein</keyword>
<evidence type="ECO:0000256" key="4">
    <source>
        <dbReference type="ARBA" id="ARBA00022630"/>
    </source>
</evidence>
<name>A0AAP3E624_9EURY</name>
<dbReference type="InterPro" id="IPR002872">
    <property type="entry name" value="Proline_DH_dom"/>
</dbReference>